<reference evidence="2 3" key="1">
    <citation type="submission" date="2016-05" db="EMBL/GenBank/DDBJ databases">
        <title>Complete Genome and Methylome Analysis of Psychrotrophic Bacterial Isolates from Antarctic Lake Untersee.</title>
        <authorList>
            <person name="Fomenkov A."/>
            <person name="Akimov V.N."/>
            <person name="Vasilyeva L.V."/>
            <person name="Andersen D."/>
            <person name="Vincze T."/>
            <person name="Roberts R.J."/>
        </authorList>
    </citation>
    <scope>NUCLEOTIDE SEQUENCE [LARGE SCALE GENOMIC DNA]</scope>
    <source>
        <strain evidence="2 3">U14-5</strain>
    </source>
</reference>
<dbReference type="InterPro" id="IPR000305">
    <property type="entry name" value="GIY-YIG_endonuc"/>
</dbReference>
<protein>
    <recommendedName>
        <fullName evidence="1">GIY-YIG domain-containing protein</fullName>
    </recommendedName>
</protein>
<dbReference type="Proteomes" id="UP000185426">
    <property type="component" value="Chromosome"/>
</dbReference>
<accession>A0A1L6ZNY2</accession>
<evidence type="ECO:0000313" key="2">
    <source>
        <dbReference type="EMBL" id="APT48229.1"/>
    </source>
</evidence>
<name>A0A1L6ZNY2_BACIA</name>
<dbReference type="CDD" id="cd10434">
    <property type="entry name" value="GIY-YIG_UvrC_Cho"/>
    <property type="match status" value="1"/>
</dbReference>
<dbReference type="GO" id="GO:0006289">
    <property type="term" value="P:nucleotide-excision repair"/>
    <property type="evidence" value="ECO:0007669"/>
    <property type="project" value="InterPro"/>
</dbReference>
<evidence type="ECO:0000313" key="3">
    <source>
        <dbReference type="Proteomes" id="UP000185426"/>
    </source>
</evidence>
<feature type="domain" description="GIY-YIG" evidence="1">
    <location>
        <begin position="37"/>
        <end position="116"/>
    </location>
</feature>
<dbReference type="SMART" id="SM00465">
    <property type="entry name" value="GIYc"/>
    <property type="match status" value="1"/>
</dbReference>
<dbReference type="EMBL" id="CP015607">
    <property type="protein sequence ID" value="APT48229.1"/>
    <property type="molecule type" value="Genomic_DNA"/>
</dbReference>
<dbReference type="AlphaFoldDB" id="A0A1L6ZNY2"/>
<organism evidence="2 3">
    <name type="scientific">Bacillus safensis</name>
    <dbReference type="NCBI Taxonomy" id="561879"/>
    <lineage>
        <taxon>Bacteria</taxon>
        <taxon>Bacillati</taxon>
        <taxon>Bacillota</taxon>
        <taxon>Bacilli</taxon>
        <taxon>Bacillales</taxon>
        <taxon>Bacillaceae</taxon>
        <taxon>Bacillus</taxon>
    </lineage>
</organism>
<dbReference type="InterPro" id="IPR047296">
    <property type="entry name" value="GIY-YIG_UvrC_Cho"/>
</dbReference>
<sequence length="124" mass="14492">MTFITLDQLIEQDALVIPQADAVLSSTEIKEGARFNSRGGVYTFYNRYLEPLYIGISVNVGKRVMEHFDTPKGNKDLCQYIKREPVYVSVFYEDRKTYQDIYESYLIQTMNPRFNVDKTGRKKV</sequence>
<dbReference type="Gene3D" id="3.40.1440.10">
    <property type="entry name" value="GIY-YIG endonuclease"/>
    <property type="match status" value="1"/>
</dbReference>
<dbReference type="Pfam" id="PF01541">
    <property type="entry name" value="GIY-YIG"/>
    <property type="match status" value="1"/>
</dbReference>
<evidence type="ECO:0000259" key="1">
    <source>
        <dbReference type="PROSITE" id="PS50164"/>
    </source>
</evidence>
<dbReference type="InterPro" id="IPR035901">
    <property type="entry name" value="GIY-YIG_endonuc_sf"/>
</dbReference>
<proteinExistence type="predicted"/>
<dbReference type="PROSITE" id="PS50164">
    <property type="entry name" value="GIY_YIG"/>
    <property type="match status" value="1"/>
</dbReference>
<gene>
    <name evidence="2" type="ORF">BSA145_12585</name>
</gene>
<dbReference type="SUPFAM" id="SSF82771">
    <property type="entry name" value="GIY-YIG endonuclease"/>
    <property type="match status" value="1"/>
</dbReference>
<dbReference type="RefSeq" id="WP_075623687.1">
    <property type="nucleotide sequence ID" value="NZ_CP015607.1"/>
</dbReference>